<sequence length="436" mass="47886">MAPGTPPDSIPRSTCLIAGGGPAGMMLGLLLARAGIRVTVLEKHADFFRDFRGDTIHSSTLELMHELGLLDAFLRLPHQKITRFTGRVGGRPVAIADFSHLPVHCRYIAIMPQWDFLDFVAREARRYPAFSLRMGIKAQALLRDDAGRICGVATRDPDGNKDEIHADLVVACDGRDSALRARMMQSANGRAANKLALDEYGAPIDVLWFRLPRRAGDAEELLGRMDSGRAMVLINRGDYFQCAWIIAKGSLPALQDQGLEALRTAIATLVPFLADRVDALRGWDDVKLLTVQINRLRRWSLPGLLCIGDAAHAMSPVGGVGVNLAVQDAVAAANILWPALRDRQDGDGDMAKLDAAAARVQDRRSLAVRIVQRFQIAAQDFIVRNILSRSPDAPSPSLPLPLWLLTNFPPLRRLPARLIGLGVRRERIETPQRISP</sequence>
<keyword evidence="1" id="KW-0560">Oxidoreductase</keyword>
<comment type="caution">
    <text evidence="3">The sequence shown here is derived from an EMBL/GenBank/DDBJ whole genome shotgun (WGS) entry which is preliminary data.</text>
</comment>
<dbReference type="NCBIfam" id="NF004834">
    <property type="entry name" value="PRK06185.1-3"/>
    <property type="match status" value="1"/>
</dbReference>
<proteinExistence type="predicted"/>
<dbReference type="Pfam" id="PF01494">
    <property type="entry name" value="FAD_binding_3"/>
    <property type="match status" value="1"/>
</dbReference>
<reference evidence="4" key="1">
    <citation type="journal article" date="2019" name="Int. J. Syst. Evol. Microbiol.">
        <title>The Global Catalogue of Microorganisms (GCM) 10K type strain sequencing project: providing services to taxonomists for standard genome sequencing and annotation.</title>
        <authorList>
            <consortium name="The Broad Institute Genomics Platform"/>
            <consortium name="The Broad Institute Genome Sequencing Center for Infectious Disease"/>
            <person name="Wu L."/>
            <person name="Ma J."/>
        </authorList>
    </citation>
    <scope>NUCLEOTIDE SEQUENCE [LARGE SCALE GENOMIC DNA]</scope>
    <source>
        <strain evidence="4">KCTC 42182</strain>
    </source>
</reference>
<name>A0ABV7VDG0_9PROT</name>
<dbReference type="PANTHER" id="PTHR43476">
    <property type="entry name" value="3-(3-HYDROXY-PHENYL)PROPIONATE/3-HYDROXYCINNAMIC ACID HYDROXYLASE"/>
    <property type="match status" value="1"/>
</dbReference>
<dbReference type="EMBL" id="JBHRYJ010000001">
    <property type="protein sequence ID" value="MFC3675465.1"/>
    <property type="molecule type" value="Genomic_DNA"/>
</dbReference>
<dbReference type="InterPro" id="IPR036188">
    <property type="entry name" value="FAD/NAD-bd_sf"/>
</dbReference>
<dbReference type="Proteomes" id="UP001595711">
    <property type="component" value="Unassembled WGS sequence"/>
</dbReference>
<keyword evidence="4" id="KW-1185">Reference proteome</keyword>
<evidence type="ECO:0000256" key="1">
    <source>
        <dbReference type="ARBA" id="ARBA00023002"/>
    </source>
</evidence>
<protein>
    <submittedName>
        <fullName evidence="3">FAD-dependent oxidoreductase</fullName>
    </submittedName>
</protein>
<feature type="domain" description="FAD-binding" evidence="2">
    <location>
        <begin position="14"/>
        <end position="357"/>
    </location>
</feature>
<evidence type="ECO:0000259" key="2">
    <source>
        <dbReference type="Pfam" id="PF01494"/>
    </source>
</evidence>
<dbReference type="InterPro" id="IPR002938">
    <property type="entry name" value="FAD-bd"/>
</dbReference>
<dbReference type="RefSeq" id="WP_379724094.1">
    <property type="nucleotide sequence ID" value="NZ_JBHRYJ010000001.1"/>
</dbReference>
<dbReference type="Gene3D" id="3.50.50.60">
    <property type="entry name" value="FAD/NAD(P)-binding domain"/>
    <property type="match status" value="2"/>
</dbReference>
<organism evidence="3 4">
    <name type="scientific">Ferrovibrio xuzhouensis</name>
    <dbReference type="NCBI Taxonomy" id="1576914"/>
    <lineage>
        <taxon>Bacteria</taxon>
        <taxon>Pseudomonadati</taxon>
        <taxon>Pseudomonadota</taxon>
        <taxon>Alphaproteobacteria</taxon>
        <taxon>Rhodospirillales</taxon>
        <taxon>Rhodospirillaceae</taxon>
        <taxon>Ferrovibrio</taxon>
    </lineage>
</organism>
<gene>
    <name evidence="3" type="ORF">ACFOOQ_07920</name>
</gene>
<dbReference type="InterPro" id="IPR050631">
    <property type="entry name" value="PheA/TfdB_FAD_monoxygenase"/>
</dbReference>
<evidence type="ECO:0000313" key="4">
    <source>
        <dbReference type="Proteomes" id="UP001595711"/>
    </source>
</evidence>
<dbReference type="PANTHER" id="PTHR43476:SF5">
    <property type="entry name" value="FAD-DEPENDENT MONOOXYGENASE"/>
    <property type="match status" value="1"/>
</dbReference>
<dbReference type="PRINTS" id="PR00420">
    <property type="entry name" value="RNGMNOXGNASE"/>
</dbReference>
<accession>A0ABV7VDG0</accession>
<dbReference type="SUPFAM" id="SSF51905">
    <property type="entry name" value="FAD/NAD(P)-binding domain"/>
    <property type="match status" value="1"/>
</dbReference>
<evidence type="ECO:0000313" key="3">
    <source>
        <dbReference type="EMBL" id="MFC3675465.1"/>
    </source>
</evidence>